<proteinExistence type="predicted"/>
<dbReference type="eggNOG" id="ENOG50307FY">
    <property type="taxonomic scope" value="Bacteria"/>
</dbReference>
<reference evidence="1 2" key="1">
    <citation type="journal article" date="2014" name="PLoS Genet.">
        <title>Comparative Genomic Analysis of N2-Fixing and Non-N2-Fixing Paenibacillus spp.: Organization, Evolution and Expression of the Nitrogen Fixation Genes.</title>
        <authorList>
            <person name="Xie J.B."/>
            <person name="Du Z."/>
            <person name="Bai L."/>
            <person name="Tian C."/>
            <person name="Zhang Y."/>
            <person name="Xie J.Y."/>
            <person name="Wang T."/>
            <person name="Liu X."/>
            <person name="Chen X."/>
            <person name="Cheng Q."/>
            <person name="Chen S."/>
            <person name="Li J."/>
        </authorList>
    </citation>
    <scope>NUCLEOTIDE SEQUENCE [LARGE SCALE GENOMIC DNA]</scope>
    <source>
        <strain evidence="1 2">T27</strain>
    </source>
</reference>
<evidence type="ECO:0000313" key="2">
    <source>
        <dbReference type="Proteomes" id="UP000019772"/>
    </source>
</evidence>
<dbReference type="RefSeq" id="WP_025333712.1">
    <property type="nucleotide sequence ID" value="NZ_CP004078.1"/>
</dbReference>
<dbReference type="KEGG" id="psab:PSAB_06065"/>
<evidence type="ECO:0000313" key="1">
    <source>
        <dbReference type="EMBL" id="AHV96149.1"/>
    </source>
</evidence>
<name>X4ZWR5_9BACL</name>
<dbReference type="PATRIC" id="fig|1268072.3.peg.1258"/>
<dbReference type="AlphaFoldDB" id="X4ZWR5"/>
<dbReference type="Proteomes" id="UP000019772">
    <property type="component" value="Chromosome"/>
</dbReference>
<accession>X4ZWR5</accession>
<protein>
    <submittedName>
        <fullName evidence="1">Uncharacterized protein</fullName>
    </submittedName>
</protein>
<dbReference type="EMBL" id="CP004078">
    <property type="protein sequence ID" value="AHV96149.1"/>
    <property type="molecule type" value="Genomic_DNA"/>
</dbReference>
<keyword evidence="2" id="KW-1185">Reference proteome</keyword>
<dbReference type="STRING" id="1268072.PSAB_06065"/>
<gene>
    <name evidence="1" type="ORF">PSAB_06065</name>
</gene>
<sequence length="73" mass="8256">MKLFKLEIGNTITYAAAESQEDMEQRKADVDAQFAFLPVQIEELTLEGYEITVTPLDAEEKPRNKGGRPRKDA</sequence>
<organism evidence="1 2">
    <name type="scientific">Paenibacillus sabinae T27</name>
    <dbReference type="NCBI Taxonomy" id="1268072"/>
    <lineage>
        <taxon>Bacteria</taxon>
        <taxon>Bacillati</taxon>
        <taxon>Bacillota</taxon>
        <taxon>Bacilli</taxon>
        <taxon>Bacillales</taxon>
        <taxon>Paenibacillaceae</taxon>
        <taxon>Paenibacillus</taxon>
    </lineage>
</organism>
<dbReference type="HOGENOM" id="CLU_2790048_0_0_9"/>